<evidence type="ECO:0000313" key="2">
    <source>
        <dbReference type="EMBL" id="CAI9734500.1"/>
    </source>
</evidence>
<feature type="compositionally biased region" description="Basic and acidic residues" evidence="1">
    <location>
        <begin position="46"/>
        <end position="69"/>
    </location>
</feature>
<dbReference type="Proteomes" id="UP001162480">
    <property type="component" value="Chromosome 16"/>
</dbReference>
<proteinExistence type="predicted"/>
<dbReference type="AlphaFoldDB" id="A0AA36BHG8"/>
<feature type="compositionally biased region" description="Gly residues" evidence="1">
    <location>
        <begin position="71"/>
        <end position="80"/>
    </location>
</feature>
<accession>A0AA36BHG8</accession>
<keyword evidence="3" id="KW-1185">Reference proteome</keyword>
<gene>
    <name evidence="2" type="ORF">OCTVUL_1B031539</name>
</gene>
<reference evidence="2" key="1">
    <citation type="submission" date="2023-08" db="EMBL/GenBank/DDBJ databases">
        <authorList>
            <person name="Alioto T."/>
            <person name="Alioto T."/>
            <person name="Gomez Garrido J."/>
        </authorList>
    </citation>
    <scope>NUCLEOTIDE SEQUENCE</scope>
</reference>
<name>A0AA36BHG8_OCTVU</name>
<evidence type="ECO:0000256" key="1">
    <source>
        <dbReference type="SAM" id="MobiDB-lite"/>
    </source>
</evidence>
<dbReference type="EMBL" id="OX597829">
    <property type="protein sequence ID" value="CAI9734500.1"/>
    <property type="molecule type" value="Genomic_DNA"/>
</dbReference>
<protein>
    <submittedName>
        <fullName evidence="2">Uncharacterized protein</fullName>
    </submittedName>
</protein>
<sequence>MTLEDCEIDAFGVPLEQLHRIHDSGEKTCTRRNLRRNGLAGMDGEMSNRKTKDKPSERIEKQRVGERGGKSRGGGGHNFH</sequence>
<organism evidence="2 3">
    <name type="scientific">Octopus vulgaris</name>
    <name type="common">Common octopus</name>
    <dbReference type="NCBI Taxonomy" id="6645"/>
    <lineage>
        <taxon>Eukaryota</taxon>
        <taxon>Metazoa</taxon>
        <taxon>Spiralia</taxon>
        <taxon>Lophotrochozoa</taxon>
        <taxon>Mollusca</taxon>
        <taxon>Cephalopoda</taxon>
        <taxon>Coleoidea</taxon>
        <taxon>Octopodiformes</taxon>
        <taxon>Octopoda</taxon>
        <taxon>Incirrata</taxon>
        <taxon>Octopodidae</taxon>
        <taxon>Octopus</taxon>
    </lineage>
</organism>
<evidence type="ECO:0000313" key="3">
    <source>
        <dbReference type="Proteomes" id="UP001162480"/>
    </source>
</evidence>
<feature type="region of interest" description="Disordered" evidence="1">
    <location>
        <begin position="36"/>
        <end position="80"/>
    </location>
</feature>